<protein>
    <recommendedName>
        <fullName evidence="4">Methylamine utilization protein MauE</fullName>
    </recommendedName>
</protein>
<dbReference type="InterPro" id="IPR009908">
    <property type="entry name" value="Methylamine_util_MauE"/>
</dbReference>
<feature type="transmembrane region" description="Helical" evidence="8">
    <location>
        <begin position="73"/>
        <end position="92"/>
    </location>
</feature>
<evidence type="ECO:0000313" key="11">
    <source>
        <dbReference type="Proteomes" id="UP001501757"/>
    </source>
</evidence>
<feature type="transmembrane region" description="Helical" evidence="8">
    <location>
        <begin position="45"/>
        <end position="67"/>
    </location>
</feature>
<evidence type="ECO:0000256" key="2">
    <source>
        <dbReference type="ARBA" id="ARBA00004141"/>
    </source>
</evidence>
<keyword evidence="7 8" id="KW-0472">Membrane</keyword>
<name>A0ABN0X8V4_9ALTE</name>
<dbReference type="Proteomes" id="UP001501757">
    <property type="component" value="Unassembled WGS sequence"/>
</dbReference>
<comment type="subcellular location">
    <subcellularLocation>
        <location evidence="2">Membrane</location>
        <topology evidence="2">Multi-pass membrane protein</topology>
    </subcellularLocation>
</comment>
<keyword evidence="6 8" id="KW-1133">Transmembrane helix</keyword>
<dbReference type="RefSeq" id="WP_343844975.1">
    <property type="nucleotide sequence ID" value="NZ_BAAAEI010000012.1"/>
</dbReference>
<comment type="pathway">
    <text evidence="3">One-carbon metabolism; methylamine degradation.</text>
</comment>
<evidence type="ECO:0000256" key="4">
    <source>
        <dbReference type="ARBA" id="ARBA00019078"/>
    </source>
</evidence>
<evidence type="ECO:0000313" key="10">
    <source>
        <dbReference type="EMBL" id="GAA0357876.1"/>
    </source>
</evidence>
<feature type="transmembrane region" description="Helical" evidence="8">
    <location>
        <begin position="144"/>
        <end position="161"/>
    </location>
</feature>
<keyword evidence="11" id="KW-1185">Reference proteome</keyword>
<proteinExistence type="predicted"/>
<evidence type="ECO:0000256" key="5">
    <source>
        <dbReference type="ARBA" id="ARBA00022692"/>
    </source>
</evidence>
<organism evidence="10 11">
    <name type="scientific">Bowmanella denitrificans</name>
    <dbReference type="NCBI Taxonomy" id="366582"/>
    <lineage>
        <taxon>Bacteria</taxon>
        <taxon>Pseudomonadati</taxon>
        <taxon>Pseudomonadota</taxon>
        <taxon>Gammaproteobacteria</taxon>
        <taxon>Alteromonadales</taxon>
        <taxon>Alteromonadaceae</taxon>
        <taxon>Bowmanella</taxon>
    </lineage>
</organism>
<gene>
    <name evidence="10" type="ORF">GCM10009092_22600</name>
</gene>
<dbReference type="EMBL" id="BAAAEI010000012">
    <property type="protein sequence ID" value="GAA0357876.1"/>
    <property type="molecule type" value="Genomic_DNA"/>
</dbReference>
<keyword evidence="5 8" id="KW-0812">Transmembrane</keyword>
<comment type="function">
    <text evidence="1">May be specifically involved in the processing, transport, and/or maturation of the MADH beta-subunit.</text>
</comment>
<evidence type="ECO:0000256" key="8">
    <source>
        <dbReference type="SAM" id="Phobius"/>
    </source>
</evidence>
<sequence>MIDAVYISELIRCMIGLLFLQAAWSKSRDMSAFRGNLHETFAVPVPLANWLGPALALIEGAVAITMLSNWLGYWSMLCASLMLTFFTLRLAWPYLQGDLIRCHCFGSSQRPVSAFDLLRNLLLIGLTVTYLLNPVPPSLPLSELLLLAALALALNPLLMHFHELMEILRDTTGVKH</sequence>
<comment type="caution">
    <text evidence="10">The sequence shown here is derived from an EMBL/GenBank/DDBJ whole genome shotgun (WGS) entry which is preliminary data.</text>
</comment>
<dbReference type="Pfam" id="PF07291">
    <property type="entry name" value="MauE"/>
    <property type="match status" value="1"/>
</dbReference>
<evidence type="ECO:0000256" key="7">
    <source>
        <dbReference type="ARBA" id="ARBA00023136"/>
    </source>
</evidence>
<evidence type="ECO:0000256" key="1">
    <source>
        <dbReference type="ARBA" id="ARBA00003475"/>
    </source>
</evidence>
<evidence type="ECO:0000256" key="6">
    <source>
        <dbReference type="ARBA" id="ARBA00022989"/>
    </source>
</evidence>
<feature type="domain" description="Methylamine utilisation protein MauE" evidence="9">
    <location>
        <begin position="6"/>
        <end position="132"/>
    </location>
</feature>
<reference evidence="10 11" key="1">
    <citation type="journal article" date="2019" name="Int. J. Syst. Evol. Microbiol.">
        <title>The Global Catalogue of Microorganisms (GCM) 10K type strain sequencing project: providing services to taxonomists for standard genome sequencing and annotation.</title>
        <authorList>
            <consortium name="The Broad Institute Genomics Platform"/>
            <consortium name="The Broad Institute Genome Sequencing Center for Infectious Disease"/>
            <person name="Wu L."/>
            <person name="Ma J."/>
        </authorList>
    </citation>
    <scope>NUCLEOTIDE SEQUENCE [LARGE SCALE GENOMIC DNA]</scope>
    <source>
        <strain evidence="10 11">JCM 13378</strain>
    </source>
</reference>
<accession>A0ABN0X8V4</accession>
<evidence type="ECO:0000259" key="9">
    <source>
        <dbReference type="Pfam" id="PF07291"/>
    </source>
</evidence>
<evidence type="ECO:0000256" key="3">
    <source>
        <dbReference type="ARBA" id="ARBA00004856"/>
    </source>
</evidence>